<evidence type="ECO:0000256" key="1">
    <source>
        <dbReference type="SAM" id="MobiDB-lite"/>
    </source>
</evidence>
<accession>A0A1V6TNR6</accession>
<protein>
    <submittedName>
        <fullName evidence="2">Uncharacterized protein</fullName>
    </submittedName>
</protein>
<sequence>FGVAIEKQPPRYQKPRLKTFSVTLGARTEQNPYSGELAAMAHALGTLATGTETVQGHAAHEQQSGGSHAEEPSTAVGPGTHLPSIQADQETTEAREAHQQLTVGSRPAKIINC</sequence>
<comment type="caution">
    <text evidence="2">The sequence shown here is derived from an EMBL/GenBank/DDBJ whole genome shotgun (WGS) entry which is preliminary data.</text>
</comment>
<evidence type="ECO:0000313" key="3">
    <source>
        <dbReference type="Proteomes" id="UP000191691"/>
    </source>
</evidence>
<feature type="region of interest" description="Disordered" evidence="1">
    <location>
        <begin position="48"/>
        <end position="113"/>
    </location>
</feature>
<keyword evidence="3" id="KW-1185">Reference proteome</keyword>
<dbReference type="Proteomes" id="UP000191691">
    <property type="component" value="Unassembled WGS sequence"/>
</dbReference>
<feature type="non-terminal residue" evidence="2">
    <location>
        <position position="1"/>
    </location>
</feature>
<proteinExistence type="predicted"/>
<dbReference type="STRING" id="60175.A0A1V6TNR6"/>
<name>A0A1V6TNR6_PENNA</name>
<gene>
    <name evidence="2" type="ORF">PENNAL_c0978G02082</name>
</gene>
<feature type="non-terminal residue" evidence="2">
    <location>
        <position position="113"/>
    </location>
</feature>
<dbReference type="EMBL" id="MOOB01000978">
    <property type="protein sequence ID" value="OQE27213.1"/>
    <property type="molecule type" value="Genomic_DNA"/>
</dbReference>
<dbReference type="AlphaFoldDB" id="A0A1V6TNR6"/>
<organism evidence="2 3">
    <name type="scientific">Penicillium nalgiovense</name>
    <dbReference type="NCBI Taxonomy" id="60175"/>
    <lineage>
        <taxon>Eukaryota</taxon>
        <taxon>Fungi</taxon>
        <taxon>Dikarya</taxon>
        <taxon>Ascomycota</taxon>
        <taxon>Pezizomycotina</taxon>
        <taxon>Eurotiomycetes</taxon>
        <taxon>Eurotiomycetidae</taxon>
        <taxon>Eurotiales</taxon>
        <taxon>Aspergillaceae</taxon>
        <taxon>Penicillium</taxon>
    </lineage>
</organism>
<evidence type="ECO:0000313" key="2">
    <source>
        <dbReference type="EMBL" id="OQE27213.1"/>
    </source>
</evidence>
<reference evidence="3" key="1">
    <citation type="journal article" date="2017" name="Nat. Microbiol.">
        <title>Global analysis of biosynthetic gene clusters reveals vast potential of secondary metabolite production in Penicillium species.</title>
        <authorList>
            <person name="Nielsen J.C."/>
            <person name="Grijseels S."/>
            <person name="Prigent S."/>
            <person name="Ji B."/>
            <person name="Dainat J."/>
            <person name="Nielsen K.F."/>
            <person name="Frisvad J.C."/>
            <person name="Workman M."/>
            <person name="Nielsen J."/>
        </authorList>
    </citation>
    <scope>NUCLEOTIDE SEQUENCE [LARGE SCALE GENOMIC DNA]</scope>
    <source>
        <strain evidence="3">IBT 13039</strain>
    </source>
</reference>